<evidence type="ECO:0000313" key="2">
    <source>
        <dbReference type="Proteomes" id="UP000824120"/>
    </source>
</evidence>
<reference evidence="1 2" key="1">
    <citation type="submission" date="2020-09" db="EMBL/GenBank/DDBJ databases">
        <title>De no assembly of potato wild relative species, Solanum commersonii.</title>
        <authorList>
            <person name="Cho K."/>
        </authorList>
    </citation>
    <scope>NUCLEOTIDE SEQUENCE [LARGE SCALE GENOMIC DNA]</scope>
    <source>
        <strain evidence="1">LZ3.2</strain>
        <tissue evidence="1">Leaf</tissue>
    </source>
</reference>
<keyword evidence="2" id="KW-1185">Reference proteome</keyword>
<dbReference type="OrthoDB" id="1733375at2759"/>
<dbReference type="AlphaFoldDB" id="A0A9J5XG74"/>
<sequence>HDKIAFHIHTNNVNLEIDEIKEYQSARWVSPPKAAWKIFNFPISEMSPSVYHLQLYLDGQQLVSFKNKMWTCHKRGHVIRRVVTCHSTEGEIYYLRLLLMNLRGPKSYEDL</sequence>
<accession>A0A9J5XG74</accession>
<dbReference type="EMBL" id="JACXVP010000009">
    <property type="protein sequence ID" value="KAG5586693.1"/>
    <property type="molecule type" value="Genomic_DNA"/>
</dbReference>
<evidence type="ECO:0000313" key="1">
    <source>
        <dbReference type="EMBL" id="KAG5586693.1"/>
    </source>
</evidence>
<dbReference type="Proteomes" id="UP000824120">
    <property type="component" value="Chromosome 9"/>
</dbReference>
<gene>
    <name evidence="1" type="ORF">H5410_047127</name>
</gene>
<comment type="caution">
    <text evidence="1">The sequence shown here is derived from an EMBL/GenBank/DDBJ whole genome shotgun (WGS) entry which is preliminary data.</text>
</comment>
<proteinExistence type="predicted"/>
<feature type="non-terminal residue" evidence="1">
    <location>
        <position position="111"/>
    </location>
</feature>
<protein>
    <submittedName>
        <fullName evidence="1">Uncharacterized protein</fullName>
    </submittedName>
</protein>
<organism evidence="1 2">
    <name type="scientific">Solanum commersonii</name>
    <name type="common">Commerson's wild potato</name>
    <name type="synonym">Commerson's nightshade</name>
    <dbReference type="NCBI Taxonomy" id="4109"/>
    <lineage>
        <taxon>Eukaryota</taxon>
        <taxon>Viridiplantae</taxon>
        <taxon>Streptophyta</taxon>
        <taxon>Embryophyta</taxon>
        <taxon>Tracheophyta</taxon>
        <taxon>Spermatophyta</taxon>
        <taxon>Magnoliopsida</taxon>
        <taxon>eudicotyledons</taxon>
        <taxon>Gunneridae</taxon>
        <taxon>Pentapetalae</taxon>
        <taxon>asterids</taxon>
        <taxon>lamiids</taxon>
        <taxon>Solanales</taxon>
        <taxon>Solanaceae</taxon>
        <taxon>Solanoideae</taxon>
        <taxon>Solaneae</taxon>
        <taxon>Solanum</taxon>
    </lineage>
</organism>
<name>A0A9J5XG74_SOLCO</name>